<evidence type="ECO:0000313" key="5">
    <source>
        <dbReference type="Proteomes" id="UP000502504"/>
    </source>
</evidence>
<evidence type="ECO:0000256" key="1">
    <source>
        <dbReference type="SAM" id="MobiDB-lite"/>
    </source>
</evidence>
<evidence type="ECO:0000313" key="2">
    <source>
        <dbReference type="EMBL" id="OOQ54571.1"/>
    </source>
</evidence>
<dbReference type="Proteomes" id="UP000190306">
    <property type="component" value="Chromosome"/>
</dbReference>
<dbReference type="EMBL" id="CP050692">
    <property type="protein sequence ID" value="QIT42183.1"/>
    <property type="molecule type" value="Genomic_DNA"/>
</dbReference>
<name>A0AAE6Y2M1_STRAT</name>
<sequence length="97" mass="10322">MTSPLDPDQPCGPAAAAVALAAEAAVFEARSRMLHEAIDALDTRIKAMSETLNRLRRASAARMTESGDCRDTHGSGVDVDATGLDRRERSPSTPCRP</sequence>
<proteinExistence type="predicted"/>
<feature type="region of interest" description="Disordered" evidence="1">
    <location>
        <begin position="58"/>
        <end position="97"/>
    </location>
</feature>
<reference evidence="2 4" key="1">
    <citation type="submission" date="2015-07" db="EMBL/GenBank/DDBJ databases">
        <title>Draft Genome Sequence of Streptomyces antibioticus, IMRU 3720 reveals insights in the evolution of actinomycin biosynthetic gene clusters in Streptomyces.</title>
        <authorList>
            <person name="Crnovcic I."/>
            <person name="Ruckert C."/>
            <person name="Kalinowksi J."/>
            <person name="Keller U."/>
        </authorList>
    </citation>
    <scope>NUCLEOTIDE SEQUENCE [LARGE SCALE GENOMIC DNA]</scope>
    <source>
        <strain evidence="2 4">DSM 41481</strain>
    </source>
</reference>
<protein>
    <submittedName>
        <fullName evidence="3">Uncharacterized protein</fullName>
    </submittedName>
</protein>
<dbReference type="EMBL" id="LHQL01000001">
    <property type="protein sequence ID" value="OOQ54571.1"/>
    <property type="molecule type" value="Genomic_DNA"/>
</dbReference>
<reference evidence="3 5" key="2">
    <citation type="submission" date="2020-03" db="EMBL/GenBank/DDBJ databases">
        <title>Is there a link between lipid content and antibiotic production in Streptomyces?</title>
        <authorList>
            <person name="David M."/>
            <person name="Lejeune C."/>
            <person name="Abreu S."/>
            <person name="Thibessard A."/>
            <person name="Leblond P."/>
            <person name="Chaminade P."/>
            <person name="Virolle M.-J."/>
        </authorList>
    </citation>
    <scope>NUCLEOTIDE SEQUENCE [LARGE SCALE GENOMIC DNA]</scope>
    <source>
        <strain evidence="3 5">DSM 41481</strain>
    </source>
</reference>
<dbReference type="AlphaFoldDB" id="A0AAE6Y2M1"/>
<organism evidence="3 5">
    <name type="scientific">Streptomyces antibioticus</name>
    <dbReference type="NCBI Taxonomy" id="1890"/>
    <lineage>
        <taxon>Bacteria</taxon>
        <taxon>Bacillati</taxon>
        <taxon>Actinomycetota</taxon>
        <taxon>Actinomycetes</taxon>
        <taxon>Kitasatosporales</taxon>
        <taxon>Streptomycetaceae</taxon>
        <taxon>Streptomyces</taxon>
    </lineage>
</organism>
<dbReference type="Proteomes" id="UP000502504">
    <property type="component" value="Chromosome"/>
</dbReference>
<evidence type="ECO:0000313" key="4">
    <source>
        <dbReference type="Proteomes" id="UP000190306"/>
    </source>
</evidence>
<keyword evidence="4" id="KW-1185">Reference proteome</keyword>
<dbReference type="RefSeq" id="WP_078631501.1">
    <property type="nucleotide sequence ID" value="NZ_CM007717.1"/>
</dbReference>
<evidence type="ECO:0000313" key="3">
    <source>
        <dbReference type="EMBL" id="QIT42183.1"/>
    </source>
</evidence>
<gene>
    <name evidence="2" type="ORF">AFM16_00335</name>
    <name evidence="3" type="ORF">HCX60_00445</name>
</gene>
<accession>A0AAE6Y2M1</accession>